<dbReference type="OrthoDB" id="1437459at2"/>
<dbReference type="KEGG" id="tje:TJEJU_3154"/>
<evidence type="ECO:0000313" key="2">
    <source>
        <dbReference type="Proteomes" id="UP000215214"/>
    </source>
</evidence>
<keyword evidence="2" id="KW-1185">Reference proteome</keyword>
<evidence type="ECO:0008006" key="3">
    <source>
        <dbReference type="Google" id="ProtNLM"/>
    </source>
</evidence>
<name>A0A238UDZ5_9FLAO</name>
<organism evidence="1 2">
    <name type="scientific">Tenacibaculum jejuense</name>
    <dbReference type="NCBI Taxonomy" id="584609"/>
    <lineage>
        <taxon>Bacteria</taxon>
        <taxon>Pseudomonadati</taxon>
        <taxon>Bacteroidota</taxon>
        <taxon>Flavobacteriia</taxon>
        <taxon>Flavobacteriales</taxon>
        <taxon>Flavobacteriaceae</taxon>
        <taxon>Tenacibaculum</taxon>
    </lineage>
</organism>
<evidence type="ECO:0000313" key="1">
    <source>
        <dbReference type="EMBL" id="SNR16808.1"/>
    </source>
</evidence>
<dbReference type="RefSeq" id="WP_157730247.1">
    <property type="nucleotide sequence ID" value="NZ_LT899436.1"/>
</dbReference>
<dbReference type="EMBL" id="LT899436">
    <property type="protein sequence ID" value="SNR16808.1"/>
    <property type="molecule type" value="Genomic_DNA"/>
</dbReference>
<reference evidence="1 2" key="1">
    <citation type="submission" date="2017-07" db="EMBL/GenBank/DDBJ databases">
        <authorList>
            <person name="Sun Z.S."/>
            <person name="Albrecht U."/>
            <person name="Echele G."/>
            <person name="Lee C.C."/>
        </authorList>
    </citation>
    <scope>NUCLEOTIDE SEQUENCE [LARGE SCALE GENOMIC DNA]</scope>
    <source>
        <strain evidence="2">type strain: KCTC 22618</strain>
    </source>
</reference>
<proteinExistence type="predicted"/>
<sequence length="159" mass="18653">MRSVKLIIGFFFVVFMVNAQESEKQALQKLSFLIGDWEGTSTSYGKNGVKKVPVTENVSYLLDGNLIQLNVKSEWIALHTIISYNVKDKKYYYYPFTKNGNKQGYKGEIVEGKFMVYFNESRRLTFTKTEKGEFHEFGERLVNGNWEKYFEDILELHKE</sequence>
<protein>
    <recommendedName>
        <fullName evidence="3">DUF1579 domain-containing protein</fullName>
    </recommendedName>
</protein>
<dbReference type="AlphaFoldDB" id="A0A238UDZ5"/>
<gene>
    <name evidence="1" type="ORF">TJEJU_3154</name>
</gene>
<dbReference type="Proteomes" id="UP000215214">
    <property type="component" value="Chromosome TJEJU"/>
</dbReference>
<accession>A0A238UDZ5</accession>